<dbReference type="InterPro" id="IPR011701">
    <property type="entry name" value="MFS"/>
</dbReference>
<feature type="transmembrane region" description="Helical" evidence="5">
    <location>
        <begin position="51"/>
        <end position="75"/>
    </location>
</feature>
<keyword evidence="4 5" id="KW-0472">Membrane</keyword>
<dbReference type="STRING" id="888050.HMPREF9004_1485"/>
<evidence type="ECO:0000256" key="1">
    <source>
        <dbReference type="ARBA" id="ARBA00004651"/>
    </source>
</evidence>
<keyword evidence="2 5" id="KW-0812">Transmembrane</keyword>
<dbReference type="PANTHER" id="PTHR23501:SF154">
    <property type="entry name" value="MULTIDRUG-EFFLUX TRANSPORTER RV1634-RELATED"/>
    <property type="match status" value="1"/>
</dbReference>
<comment type="subcellular location">
    <subcellularLocation>
        <location evidence="1">Cell membrane</location>
        <topology evidence="1">Multi-pass membrane protein</topology>
    </subcellularLocation>
</comment>
<dbReference type="HOGENOM" id="CLU_000960_2_6_11"/>
<dbReference type="PATRIC" id="fig|888050.3.peg.1420"/>
<keyword evidence="8" id="KW-1185">Reference proteome</keyword>
<evidence type="ECO:0000313" key="8">
    <source>
        <dbReference type="Proteomes" id="UP000013015"/>
    </source>
</evidence>
<accession>N6W4W5</accession>
<evidence type="ECO:0000256" key="5">
    <source>
        <dbReference type="SAM" id="Phobius"/>
    </source>
</evidence>
<feature type="transmembrane region" description="Helical" evidence="5">
    <location>
        <begin position="233"/>
        <end position="252"/>
    </location>
</feature>
<evidence type="ECO:0000256" key="3">
    <source>
        <dbReference type="ARBA" id="ARBA00022989"/>
    </source>
</evidence>
<evidence type="ECO:0000259" key="6">
    <source>
        <dbReference type="PROSITE" id="PS50850"/>
    </source>
</evidence>
<feature type="transmembrane region" description="Helical" evidence="5">
    <location>
        <begin position="140"/>
        <end position="165"/>
    </location>
</feature>
<feature type="transmembrane region" description="Helical" evidence="5">
    <location>
        <begin position="328"/>
        <end position="351"/>
    </location>
</feature>
<dbReference type="RefSeq" id="WP_005963887.1">
    <property type="nucleotide sequence ID" value="NZ_CP040505.1"/>
</dbReference>
<dbReference type="Proteomes" id="UP000013015">
    <property type="component" value="Unassembled WGS sequence"/>
</dbReference>
<feature type="transmembrane region" description="Helical" evidence="5">
    <location>
        <begin position="400"/>
        <end position="419"/>
    </location>
</feature>
<dbReference type="InterPro" id="IPR036259">
    <property type="entry name" value="MFS_trans_sf"/>
</dbReference>
<feature type="transmembrane region" description="Helical" evidence="5">
    <location>
        <begin position="12"/>
        <end position="31"/>
    </location>
</feature>
<dbReference type="PANTHER" id="PTHR23501">
    <property type="entry name" value="MAJOR FACILITATOR SUPERFAMILY"/>
    <property type="match status" value="1"/>
</dbReference>
<feature type="transmembrane region" description="Helical" evidence="5">
    <location>
        <begin position="82"/>
        <end position="100"/>
    </location>
</feature>
<feature type="transmembrane region" description="Helical" evidence="5">
    <location>
        <begin position="112"/>
        <end position="133"/>
    </location>
</feature>
<name>N6W4W5_9ACTO</name>
<feature type="transmembrane region" description="Helical" evidence="5">
    <location>
        <begin position="171"/>
        <end position="191"/>
    </location>
</feature>
<dbReference type="SUPFAM" id="SSF103473">
    <property type="entry name" value="MFS general substrate transporter"/>
    <property type="match status" value="1"/>
</dbReference>
<feature type="transmembrane region" description="Helical" evidence="5">
    <location>
        <begin position="264"/>
        <end position="286"/>
    </location>
</feature>
<feature type="transmembrane region" description="Helical" evidence="5">
    <location>
        <begin position="357"/>
        <end position="379"/>
    </location>
</feature>
<feature type="transmembrane region" description="Helical" evidence="5">
    <location>
        <begin position="207"/>
        <end position="227"/>
    </location>
</feature>
<proteinExistence type="predicted"/>
<feature type="transmembrane region" description="Helical" evidence="5">
    <location>
        <begin position="425"/>
        <end position="446"/>
    </location>
</feature>
<protein>
    <submittedName>
        <fullName evidence="7">MFS transporter</fullName>
    </submittedName>
</protein>
<evidence type="ECO:0000313" key="7">
    <source>
        <dbReference type="EMBL" id="ENO17575.1"/>
    </source>
</evidence>
<keyword evidence="3 5" id="KW-1133">Transmembrane helix</keyword>
<reference evidence="7 8" key="1">
    <citation type="submission" date="2013-03" db="EMBL/GenBank/DDBJ databases">
        <title>Reference genome for the Human Microbiome Project.</title>
        <authorList>
            <person name="Aqrawi P."/>
            <person name="Ayvaz T."/>
            <person name="Bess C."/>
            <person name="Blankenburg K."/>
            <person name="Coyle M."/>
            <person name="Deng J."/>
            <person name="Forbes L."/>
            <person name="Fowler G."/>
            <person name="Francisco L."/>
            <person name="Fu Q."/>
            <person name="Gibbs R."/>
            <person name="Gross S."/>
            <person name="Gubbala S."/>
            <person name="Hale W."/>
            <person name="Hemphill L."/>
            <person name="Highlander S."/>
            <person name="Hirani K."/>
            <person name="Jackson L."/>
            <person name="Jakkamsetti A."/>
            <person name="Javaid M."/>
            <person name="Jayaseelan J.C."/>
            <person name="Jiang H."/>
            <person name="Joshi V."/>
            <person name="Korchina V."/>
            <person name="Kovar C."/>
            <person name="Lara F."/>
            <person name="Lee S."/>
            <person name="Liu Y."/>
            <person name="Mata R."/>
            <person name="Mathew T."/>
            <person name="Munidasa M."/>
            <person name="Muzny D."/>
            <person name="Nazareth L."/>
            <person name="Ngo R."/>
            <person name="Nguyen L."/>
            <person name="Nguyen N."/>
            <person name="Okwuonu G."/>
            <person name="Ongeri F."/>
            <person name="Palculict T."/>
            <person name="Patil S."/>
            <person name="Petrosino J."/>
            <person name="Pham C."/>
            <person name="Pham P."/>
            <person name="Pu L.-L."/>
            <person name="Qin X."/>
            <person name="Qu J."/>
            <person name="Reid J."/>
            <person name="Ross M."/>
            <person name="Ruth R."/>
            <person name="Saada N."/>
            <person name="San Lucas F."/>
            <person name="Santibanez J."/>
            <person name="Shang Y."/>
            <person name="Simmons D."/>
            <person name="Song X.-Z."/>
            <person name="Tang L.-Y."/>
            <person name="Thornton R."/>
            <person name="Warren J."/>
            <person name="Weissenberger G."/>
            <person name="Wilczek-Boney K."/>
            <person name="Worley K."/>
            <person name="Youmans B."/>
            <person name="Zhang J."/>
            <person name="Zhang L."/>
            <person name="Zhao Z."/>
            <person name="Zhou C."/>
            <person name="Zhu D."/>
            <person name="Zhu Y."/>
        </authorList>
    </citation>
    <scope>NUCLEOTIDE SEQUENCE [LARGE SCALE GENOMIC DNA]</scope>
    <source>
        <strain evidence="7 8">F0333</strain>
    </source>
</reference>
<dbReference type="Gene3D" id="1.20.1250.20">
    <property type="entry name" value="MFS general substrate transporter like domains"/>
    <property type="match status" value="1"/>
</dbReference>
<dbReference type="GO" id="GO:0005886">
    <property type="term" value="C:plasma membrane"/>
    <property type="evidence" value="ECO:0007669"/>
    <property type="project" value="UniProtKB-SubCell"/>
</dbReference>
<evidence type="ECO:0000256" key="4">
    <source>
        <dbReference type="ARBA" id="ARBA00023136"/>
    </source>
</evidence>
<dbReference type="Pfam" id="PF07690">
    <property type="entry name" value="MFS_1"/>
    <property type="match status" value="1"/>
</dbReference>
<dbReference type="EMBL" id="AQHZ01000024">
    <property type="protein sequence ID" value="ENO17575.1"/>
    <property type="molecule type" value="Genomic_DNA"/>
</dbReference>
<dbReference type="AlphaFoldDB" id="N6W4W5"/>
<dbReference type="PROSITE" id="PS50850">
    <property type="entry name" value="MFS"/>
    <property type="match status" value="1"/>
</dbReference>
<dbReference type="OrthoDB" id="9778875at2"/>
<organism evidence="7 8">
    <name type="scientific">Schaalia cardiffensis F0333</name>
    <dbReference type="NCBI Taxonomy" id="888050"/>
    <lineage>
        <taxon>Bacteria</taxon>
        <taxon>Bacillati</taxon>
        <taxon>Actinomycetota</taxon>
        <taxon>Actinomycetes</taxon>
        <taxon>Actinomycetales</taxon>
        <taxon>Actinomycetaceae</taxon>
        <taxon>Schaalia</taxon>
    </lineage>
</organism>
<feature type="domain" description="Major facilitator superfamily (MFS) profile" evidence="6">
    <location>
        <begin position="18"/>
        <end position="447"/>
    </location>
</feature>
<comment type="caution">
    <text evidence="7">The sequence shown here is derived from an EMBL/GenBank/DDBJ whole genome shotgun (WGS) entry which is preliminary data.</text>
</comment>
<dbReference type="eggNOG" id="COG2814">
    <property type="taxonomic scope" value="Bacteria"/>
</dbReference>
<feature type="transmembrane region" description="Helical" evidence="5">
    <location>
        <begin position="298"/>
        <end position="316"/>
    </location>
</feature>
<sequence length="456" mass="47358">MTAVPSSRTPWTPLEISLLIGSVLLITLAAFEGLATTTIMPNVVQDLDAESWFSLASGATLAAQIASTVVAGGLADSKGPRAVLVAGLVFFTTGLLVSAFSPTIALFTLGRLIQGIGGGLVIVPLYVFIGAIADPSHRPFFFAAFSLAWVFPGLVGPAIAGWVAASIGWRPVFWAVPILAAFAVIPLISVLRKLRTHHLTPAPLKRLLFLALLAGTGVLLLQLSGALGGTELILLSLSGLFLSALSLPKLLPKGALRLRRGVPSAIMTRLAAMGAQAGGAAFLPLILQRVHHWEADSAALAVTIGSISWATGATLQSRFRDPGIRMRLPLIGTILLAVGLTPTLLLVAPTMPVWPSMLGWFLCGAGTGLMHSTLSVLALELTPSREHGKVSSWLQVADSAGSAVELAIASIALSVWGFFGVTGAVSYLPAPVIALLISVFAIVSATRIAPGQTEQH</sequence>
<dbReference type="InterPro" id="IPR020846">
    <property type="entry name" value="MFS_dom"/>
</dbReference>
<evidence type="ECO:0000256" key="2">
    <source>
        <dbReference type="ARBA" id="ARBA00022692"/>
    </source>
</evidence>
<gene>
    <name evidence="7" type="primary">ptr</name>
    <name evidence="7" type="ORF">HMPREF9004_1485</name>
</gene>
<dbReference type="GO" id="GO:0022857">
    <property type="term" value="F:transmembrane transporter activity"/>
    <property type="evidence" value="ECO:0007669"/>
    <property type="project" value="InterPro"/>
</dbReference>